<comment type="caution">
    <text evidence="2">The sequence shown here is derived from an EMBL/GenBank/DDBJ whole genome shotgun (WGS) entry which is preliminary data.</text>
</comment>
<sequence>MTEDGIWVDDFMHDAWARSRRSKASPGNERFIPYFPRRWRCLSKQVLMVVWFLSLTAADVPLCAVLPQGRIPKGSSRYQVLGRYVADRKTNLSSRGGRFRSKRLRHFVLVCGYRRTVATVQRAGRPSTMRPARINNQTGGPHTYSPVPTQSHLAPTTAPHTTGSWACHCQSTKVQPPGAGRERQPASQPRASGSQRATSQPVTNDATQNPIAPNEVDRRNWSSILIGK</sequence>
<evidence type="ECO:0000313" key="2">
    <source>
        <dbReference type="EMBL" id="KAK0747715.1"/>
    </source>
</evidence>
<evidence type="ECO:0000313" key="3">
    <source>
        <dbReference type="Proteomes" id="UP001172159"/>
    </source>
</evidence>
<accession>A0AA40EY66</accession>
<proteinExistence type="predicted"/>
<protein>
    <submittedName>
        <fullName evidence="2">Uncharacterized protein</fullName>
    </submittedName>
</protein>
<feature type="region of interest" description="Disordered" evidence="1">
    <location>
        <begin position="121"/>
        <end position="228"/>
    </location>
</feature>
<dbReference type="AlphaFoldDB" id="A0AA40EY66"/>
<feature type="compositionally biased region" description="Polar residues" evidence="1">
    <location>
        <begin position="185"/>
        <end position="211"/>
    </location>
</feature>
<gene>
    <name evidence="2" type="ORF">B0T21DRAFT_343463</name>
</gene>
<reference evidence="2" key="1">
    <citation type="submission" date="2023-06" db="EMBL/GenBank/DDBJ databases">
        <title>Genome-scale phylogeny and comparative genomics of the fungal order Sordariales.</title>
        <authorList>
            <consortium name="Lawrence Berkeley National Laboratory"/>
            <person name="Hensen N."/>
            <person name="Bonometti L."/>
            <person name="Westerberg I."/>
            <person name="Brannstrom I.O."/>
            <person name="Guillou S."/>
            <person name="Cros-Aarteil S."/>
            <person name="Calhoun S."/>
            <person name="Haridas S."/>
            <person name="Kuo A."/>
            <person name="Mondo S."/>
            <person name="Pangilinan J."/>
            <person name="Riley R."/>
            <person name="Labutti K."/>
            <person name="Andreopoulos B."/>
            <person name="Lipzen A."/>
            <person name="Chen C."/>
            <person name="Yanf M."/>
            <person name="Daum C."/>
            <person name="Ng V."/>
            <person name="Clum A."/>
            <person name="Steindorff A."/>
            <person name="Ohm R."/>
            <person name="Martin F."/>
            <person name="Silar P."/>
            <person name="Natvig D."/>
            <person name="Lalanne C."/>
            <person name="Gautier V."/>
            <person name="Ament-Velasquez S.L."/>
            <person name="Kruys A."/>
            <person name="Hutchinson M.I."/>
            <person name="Powell A.J."/>
            <person name="Barry K."/>
            <person name="Miller A.N."/>
            <person name="Grigoriev I.V."/>
            <person name="Debuchy R."/>
            <person name="Gladieux P."/>
            <person name="Thoren M.H."/>
            <person name="Johannesson H."/>
        </authorList>
    </citation>
    <scope>NUCLEOTIDE SEQUENCE</scope>
    <source>
        <strain evidence="2">CBS 540.89</strain>
    </source>
</reference>
<dbReference type="EMBL" id="JAUKTV010000001">
    <property type="protein sequence ID" value="KAK0747715.1"/>
    <property type="molecule type" value="Genomic_DNA"/>
</dbReference>
<name>A0AA40EY66_9PEZI</name>
<organism evidence="2 3">
    <name type="scientific">Apiosordaria backusii</name>
    <dbReference type="NCBI Taxonomy" id="314023"/>
    <lineage>
        <taxon>Eukaryota</taxon>
        <taxon>Fungi</taxon>
        <taxon>Dikarya</taxon>
        <taxon>Ascomycota</taxon>
        <taxon>Pezizomycotina</taxon>
        <taxon>Sordariomycetes</taxon>
        <taxon>Sordariomycetidae</taxon>
        <taxon>Sordariales</taxon>
        <taxon>Lasiosphaeriaceae</taxon>
        <taxon>Apiosordaria</taxon>
    </lineage>
</organism>
<dbReference type="Proteomes" id="UP001172159">
    <property type="component" value="Unassembled WGS sequence"/>
</dbReference>
<evidence type="ECO:0000256" key="1">
    <source>
        <dbReference type="SAM" id="MobiDB-lite"/>
    </source>
</evidence>
<feature type="compositionally biased region" description="Polar residues" evidence="1">
    <location>
        <begin position="134"/>
        <end position="174"/>
    </location>
</feature>
<keyword evidence="3" id="KW-1185">Reference proteome</keyword>